<dbReference type="RefSeq" id="WP_153481093.1">
    <property type="nucleotide sequence ID" value="NZ_VWNA01000001.1"/>
</dbReference>
<reference evidence="1 2" key="1">
    <citation type="submission" date="2019-09" db="EMBL/GenBank/DDBJ databases">
        <title>Segnochrobactrum spirostomi gen. nov., sp. nov., isolated from the ciliate Spirostomum cf. yagiui and description of a novel family, Segnochrobactraceae fam. nov. within the order Rhizobiales of the class Alphaproteobacteria.</title>
        <authorList>
            <person name="Akter S."/>
            <person name="Shazib S.U.A."/>
            <person name="Shin M.K."/>
        </authorList>
    </citation>
    <scope>NUCLEOTIDE SEQUENCE [LARGE SCALE GENOMIC DNA]</scope>
    <source>
        <strain evidence="1 2">Sp-1</strain>
    </source>
</reference>
<comment type="caution">
    <text evidence="1">The sequence shown here is derived from an EMBL/GenBank/DDBJ whole genome shotgun (WGS) entry which is preliminary data.</text>
</comment>
<protein>
    <submittedName>
        <fullName evidence="1">ROK family protein</fullName>
    </submittedName>
</protein>
<keyword evidence="2" id="KW-1185">Reference proteome</keyword>
<name>A0A6A7Y281_9HYPH</name>
<accession>A0A6A7Y281</accession>
<organism evidence="1 2">
    <name type="scientific">Segnochrobactrum spirostomi</name>
    <dbReference type="NCBI Taxonomy" id="2608987"/>
    <lineage>
        <taxon>Bacteria</taxon>
        <taxon>Pseudomonadati</taxon>
        <taxon>Pseudomonadota</taxon>
        <taxon>Alphaproteobacteria</taxon>
        <taxon>Hyphomicrobiales</taxon>
        <taxon>Segnochrobactraceae</taxon>
        <taxon>Segnochrobactrum</taxon>
    </lineage>
</organism>
<proteinExistence type="predicted"/>
<gene>
    <name evidence="1" type="ORF">F0357_10950</name>
</gene>
<dbReference type="Pfam" id="PF00480">
    <property type="entry name" value="ROK"/>
    <property type="match status" value="1"/>
</dbReference>
<dbReference type="Proteomes" id="UP000332515">
    <property type="component" value="Unassembled WGS sequence"/>
</dbReference>
<dbReference type="PANTHER" id="PTHR18964:SF173">
    <property type="entry name" value="GLUCOKINASE"/>
    <property type="match status" value="1"/>
</dbReference>
<dbReference type="EMBL" id="VWNA01000001">
    <property type="protein sequence ID" value="MQT13150.1"/>
    <property type="molecule type" value="Genomic_DNA"/>
</dbReference>
<dbReference type="InterPro" id="IPR043129">
    <property type="entry name" value="ATPase_NBD"/>
</dbReference>
<dbReference type="SUPFAM" id="SSF53067">
    <property type="entry name" value="Actin-like ATPase domain"/>
    <property type="match status" value="1"/>
</dbReference>
<dbReference type="InterPro" id="IPR000600">
    <property type="entry name" value="ROK"/>
</dbReference>
<dbReference type="AlphaFoldDB" id="A0A6A7Y281"/>
<dbReference type="CDD" id="cd23763">
    <property type="entry name" value="ASKHA_ATPase_ROK"/>
    <property type="match status" value="1"/>
</dbReference>
<evidence type="ECO:0000313" key="2">
    <source>
        <dbReference type="Proteomes" id="UP000332515"/>
    </source>
</evidence>
<dbReference type="Gene3D" id="3.30.420.40">
    <property type="match status" value="2"/>
</dbReference>
<dbReference type="PANTHER" id="PTHR18964">
    <property type="entry name" value="ROK (REPRESSOR, ORF, KINASE) FAMILY"/>
    <property type="match status" value="1"/>
</dbReference>
<evidence type="ECO:0000313" key="1">
    <source>
        <dbReference type="EMBL" id="MQT13150.1"/>
    </source>
</evidence>
<sequence length="318" mass="31894">MTDGMTDGMTGRPASAATAIGIDVGATKIAAGLVDLASGAILTERIVATPHAEGGAAVMARIVETAEAAFADAAALGGTPIGIGLGVPELVDNAGRVASRWNFDWRGIDPAQALCALGPVVVESDVRAAALGEIRFGHGRTLPSFVYVSAGSGLSYTLCDHGRVHRGANGFAIHFGSSDIAAVDPKTGRQSLFNLEGYASGVGMGSTLSAALGHPVDTRDIVGGRAGEAGAELLEKATNALASFLGQMVNMLDPHGIVIGGGLGSAPAYFDRVAAKVPGFIWAEACRSLPILQSALGPRAGIVGAAAACAALNETPAR</sequence>